<keyword evidence="2 5" id="KW-0812">Transmembrane</keyword>
<evidence type="ECO:0000313" key="7">
    <source>
        <dbReference type="Proteomes" id="UP001151081"/>
    </source>
</evidence>
<dbReference type="AlphaFoldDB" id="A0A9X4ASV9"/>
<gene>
    <name evidence="6" type="ORF">KEG57_13615</name>
</gene>
<reference evidence="6 7" key="1">
    <citation type="submission" date="2021-04" db="EMBL/GenBank/DDBJ databases">
        <title>Genome analysis of Polyangium sp.</title>
        <authorList>
            <person name="Li Y."/>
            <person name="Wang J."/>
        </authorList>
    </citation>
    <scope>NUCLEOTIDE SEQUENCE [LARGE SCALE GENOMIC DNA]</scope>
    <source>
        <strain evidence="6 7">SDU14</strain>
    </source>
</reference>
<keyword evidence="3 5" id="KW-1133">Transmembrane helix</keyword>
<comment type="caution">
    <text evidence="6">The sequence shown here is derived from an EMBL/GenBank/DDBJ whole genome shotgun (WGS) entry which is preliminary data.</text>
</comment>
<feature type="transmembrane region" description="Helical" evidence="5">
    <location>
        <begin position="7"/>
        <end position="26"/>
    </location>
</feature>
<dbReference type="GO" id="GO:0016020">
    <property type="term" value="C:membrane"/>
    <property type="evidence" value="ECO:0007669"/>
    <property type="project" value="UniProtKB-SubCell"/>
</dbReference>
<evidence type="ECO:0000256" key="2">
    <source>
        <dbReference type="ARBA" id="ARBA00022692"/>
    </source>
</evidence>
<evidence type="ECO:0000256" key="5">
    <source>
        <dbReference type="SAM" id="Phobius"/>
    </source>
</evidence>
<dbReference type="EMBL" id="JAGTJJ010000005">
    <property type="protein sequence ID" value="MDC3981545.1"/>
    <property type="molecule type" value="Genomic_DNA"/>
</dbReference>
<keyword evidence="4 5" id="KW-0472">Membrane</keyword>
<dbReference type="PIRSF" id="PIRSF030066">
    <property type="entry name" value="UCP030066"/>
    <property type="match status" value="1"/>
</dbReference>
<protein>
    <submittedName>
        <fullName evidence="6">DoxX family protein</fullName>
    </submittedName>
</protein>
<comment type="subcellular location">
    <subcellularLocation>
        <location evidence="1">Membrane</location>
        <topology evidence="1">Multi-pass membrane protein</topology>
    </subcellularLocation>
</comment>
<keyword evidence="7" id="KW-1185">Reference proteome</keyword>
<sequence length="142" mass="14739">MNDKARTIGYWAATGLLAFAFAAGGVGDLSGAPQVLEGMTHLGYPAYFATILGVWKVLGAVALLAPRFPRLKEWAYAGIFFDLTGAAASHAASGDPAGKVITPLVLVAIAAASWALRPESRKLASETKREADARIGKPALAT</sequence>
<dbReference type="InterPro" id="IPR016944">
    <property type="entry name" value="UCP030066"/>
</dbReference>
<evidence type="ECO:0000256" key="3">
    <source>
        <dbReference type="ARBA" id="ARBA00022989"/>
    </source>
</evidence>
<dbReference type="Proteomes" id="UP001151081">
    <property type="component" value="Unassembled WGS sequence"/>
</dbReference>
<name>A0A9X4ASV9_9BACT</name>
<dbReference type="Pfam" id="PF13564">
    <property type="entry name" value="DoxX_2"/>
    <property type="match status" value="1"/>
</dbReference>
<feature type="transmembrane region" description="Helical" evidence="5">
    <location>
        <begin position="46"/>
        <end position="65"/>
    </location>
</feature>
<evidence type="ECO:0000256" key="1">
    <source>
        <dbReference type="ARBA" id="ARBA00004141"/>
    </source>
</evidence>
<evidence type="ECO:0000256" key="4">
    <source>
        <dbReference type="ARBA" id="ARBA00023136"/>
    </source>
</evidence>
<accession>A0A9X4ASV9</accession>
<dbReference type="RefSeq" id="WP_272420214.1">
    <property type="nucleotide sequence ID" value="NZ_JAGTJJ010000005.1"/>
</dbReference>
<dbReference type="InterPro" id="IPR032808">
    <property type="entry name" value="DoxX"/>
</dbReference>
<organism evidence="6 7">
    <name type="scientific">Polyangium jinanense</name>
    <dbReference type="NCBI Taxonomy" id="2829994"/>
    <lineage>
        <taxon>Bacteria</taxon>
        <taxon>Pseudomonadati</taxon>
        <taxon>Myxococcota</taxon>
        <taxon>Polyangia</taxon>
        <taxon>Polyangiales</taxon>
        <taxon>Polyangiaceae</taxon>
        <taxon>Polyangium</taxon>
    </lineage>
</organism>
<proteinExistence type="predicted"/>
<evidence type="ECO:0000313" key="6">
    <source>
        <dbReference type="EMBL" id="MDC3981545.1"/>
    </source>
</evidence>